<organism evidence="9 11">
    <name type="scientific">Candidatus Sysuiplasma superficiale</name>
    <dbReference type="NCBI Taxonomy" id="2823368"/>
    <lineage>
        <taxon>Archaea</taxon>
        <taxon>Methanobacteriati</taxon>
        <taxon>Thermoplasmatota</taxon>
        <taxon>Thermoplasmata</taxon>
        <taxon>Candidatus Sysuiplasmatales</taxon>
        <taxon>Candidatus Sysuiplasmataceae</taxon>
        <taxon>Candidatus Sysuiplasma</taxon>
    </lineage>
</organism>
<dbReference type="Pfam" id="PF12710">
    <property type="entry name" value="HAD"/>
    <property type="match status" value="1"/>
</dbReference>
<dbReference type="Proteomes" id="UP000750197">
    <property type="component" value="Unassembled WGS sequence"/>
</dbReference>
<accession>A0A8J8CGK7</accession>
<dbReference type="InterPro" id="IPR050582">
    <property type="entry name" value="HAD-like_SerB"/>
</dbReference>
<protein>
    <recommendedName>
        <fullName evidence="3">phosphoserine phosphatase</fullName>
        <ecNumber evidence="3">3.1.3.3</ecNumber>
    </recommendedName>
</protein>
<dbReference type="Gene3D" id="3.40.50.1000">
    <property type="entry name" value="HAD superfamily/HAD-like"/>
    <property type="match status" value="1"/>
</dbReference>
<dbReference type="InterPro" id="IPR006386">
    <property type="entry name" value="HAD-SF_hydro_IB_PSP-like_arc"/>
</dbReference>
<dbReference type="NCBIfam" id="TIGR01491">
    <property type="entry name" value="HAD-SF-IB-PSPlk"/>
    <property type="match status" value="1"/>
</dbReference>
<dbReference type="PANTHER" id="PTHR43344:SF2">
    <property type="entry name" value="PHOSPHOSERINE PHOSPHATASE"/>
    <property type="match status" value="1"/>
</dbReference>
<dbReference type="InterPro" id="IPR023214">
    <property type="entry name" value="HAD_sf"/>
</dbReference>
<dbReference type="SUPFAM" id="SSF56784">
    <property type="entry name" value="HAD-like"/>
    <property type="match status" value="1"/>
</dbReference>
<evidence type="ECO:0000256" key="3">
    <source>
        <dbReference type="ARBA" id="ARBA00012640"/>
    </source>
</evidence>
<dbReference type="EMBL" id="JAHEAC010000113">
    <property type="protein sequence ID" value="MBX8644861.1"/>
    <property type="molecule type" value="Genomic_DNA"/>
</dbReference>
<gene>
    <name evidence="9" type="ORF">J9259_09415</name>
    <name evidence="10" type="ORF">KIY12_09125</name>
</gene>
<dbReference type="EMBL" id="JAGVSJ010000056">
    <property type="protein sequence ID" value="MBX8632712.1"/>
    <property type="molecule type" value="Genomic_DNA"/>
</dbReference>
<keyword evidence="5" id="KW-0479">Metal-binding</keyword>
<evidence type="ECO:0000256" key="5">
    <source>
        <dbReference type="ARBA" id="ARBA00022723"/>
    </source>
</evidence>
<dbReference type="EC" id="3.1.3.3" evidence="3"/>
<evidence type="ECO:0000313" key="9">
    <source>
        <dbReference type="EMBL" id="MBX8632712.1"/>
    </source>
</evidence>
<comment type="cofactor">
    <cofactor evidence="1">
        <name>Mg(2+)</name>
        <dbReference type="ChEBI" id="CHEBI:18420"/>
    </cofactor>
</comment>
<dbReference type="GO" id="GO:0036424">
    <property type="term" value="F:L-phosphoserine phosphatase activity"/>
    <property type="evidence" value="ECO:0007669"/>
    <property type="project" value="TreeGrafter"/>
</dbReference>
<evidence type="ECO:0000256" key="8">
    <source>
        <dbReference type="ARBA" id="ARBA00023299"/>
    </source>
</evidence>
<sequence length="217" mass="23687">MRFRLALLDMDGVLVDTPSSWVTVHRHFGVDNSGNAKLFYEGKIDQLEFMRSDIMLWKAVKRDVSLKDLEELFSTVPMMPGCRETIAALKRQGMRTAIVSGGIDILAERIASATGIDTVVANGLEADSNGLLTGEGILRVDIKDKSKCASQIMREAGVGKDECIAVGDGPSDLSLFRSAGRCIAFNPWNSSIEAEADFVVRTKDLREILKFTGGDTI</sequence>
<evidence type="ECO:0000256" key="4">
    <source>
        <dbReference type="ARBA" id="ARBA00022605"/>
    </source>
</evidence>
<dbReference type="AlphaFoldDB" id="A0A8J8CGK7"/>
<keyword evidence="7" id="KW-0460">Magnesium</keyword>
<reference evidence="9" key="1">
    <citation type="submission" date="2021-04" db="EMBL/GenBank/DDBJ databases">
        <title>Genomic insights into ecological role and evolution of a novel Thermoplasmata order Candidatus Sysuiplasmatales.</title>
        <authorList>
            <person name="Yuan Y."/>
        </authorList>
    </citation>
    <scope>NUCLEOTIDE SEQUENCE</scope>
    <source>
        <strain evidence="10">TUT19-bin139</strain>
        <strain evidence="9">YP2-bin.285</strain>
    </source>
</reference>
<dbReference type="GO" id="GO:0006564">
    <property type="term" value="P:L-serine biosynthetic process"/>
    <property type="evidence" value="ECO:0007669"/>
    <property type="project" value="UniProtKB-KW"/>
</dbReference>
<comment type="caution">
    <text evidence="9">The sequence shown here is derived from an EMBL/GenBank/DDBJ whole genome shotgun (WGS) entry which is preliminary data.</text>
</comment>
<evidence type="ECO:0000256" key="6">
    <source>
        <dbReference type="ARBA" id="ARBA00022801"/>
    </source>
</evidence>
<proteinExistence type="predicted"/>
<dbReference type="PANTHER" id="PTHR43344">
    <property type="entry name" value="PHOSPHOSERINE PHOSPHATASE"/>
    <property type="match status" value="1"/>
</dbReference>
<dbReference type="SFLD" id="SFLDG01129">
    <property type="entry name" value="C1.5:_HAD__Beta-PGM__Phosphata"/>
    <property type="match status" value="1"/>
</dbReference>
<comment type="pathway">
    <text evidence="2">Amino-acid biosynthesis; L-serine biosynthesis; L-serine from 3-phospho-D-glycerate: step 3/3.</text>
</comment>
<evidence type="ECO:0000256" key="2">
    <source>
        <dbReference type="ARBA" id="ARBA00005135"/>
    </source>
</evidence>
<dbReference type="GO" id="GO:0005737">
    <property type="term" value="C:cytoplasm"/>
    <property type="evidence" value="ECO:0007669"/>
    <property type="project" value="TreeGrafter"/>
</dbReference>
<evidence type="ECO:0000313" key="11">
    <source>
        <dbReference type="Proteomes" id="UP000716004"/>
    </source>
</evidence>
<dbReference type="GO" id="GO:0000287">
    <property type="term" value="F:magnesium ion binding"/>
    <property type="evidence" value="ECO:0007669"/>
    <property type="project" value="TreeGrafter"/>
</dbReference>
<keyword evidence="4" id="KW-0028">Amino-acid biosynthesis</keyword>
<dbReference type="SFLD" id="SFLDS00003">
    <property type="entry name" value="Haloacid_Dehalogenase"/>
    <property type="match status" value="1"/>
</dbReference>
<dbReference type="Proteomes" id="UP000716004">
    <property type="component" value="Unassembled WGS sequence"/>
</dbReference>
<evidence type="ECO:0000313" key="10">
    <source>
        <dbReference type="EMBL" id="MBX8644861.1"/>
    </source>
</evidence>
<evidence type="ECO:0000256" key="7">
    <source>
        <dbReference type="ARBA" id="ARBA00022842"/>
    </source>
</evidence>
<dbReference type="InterPro" id="IPR036412">
    <property type="entry name" value="HAD-like_sf"/>
</dbReference>
<dbReference type="NCBIfam" id="TIGR01488">
    <property type="entry name" value="HAD-SF-IB"/>
    <property type="match status" value="1"/>
</dbReference>
<name>A0A8J8CGK7_9ARCH</name>
<evidence type="ECO:0000256" key="1">
    <source>
        <dbReference type="ARBA" id="ARBA00001946"/>
    </source>
</evidence>
<keyword evidence="6" id="KW-0378">Hydrolase</keyword>
<keyword evidence="8" id="KW-0718">Serine biosynthesis</keyword>